<sequence length="563" mass="63679">MRTKETVSLCMIVKDEEDCILTAIQSVQYLTDELIVIDTGSTDSTPQLALSAGAKLFHFHWTKDFSMARNFALKQASSDWIIVLDADEVLETINPETFYALLSDSQLEGYYLRIRNILDSPMSDSSDQVVRLFRNRSDYRFEGAIHEQVAPSILRANNGCGLASVPITIHHYGYLKDRLDYKHKFSRNSQIITQELKQNPENPFLLYCLGLEYYQQDSILEGLKHLTKSLTLLSGNEGYFEDVLLNIALGYLRLEEAPKLIDFLSKALSMYPDQADFLYLRGLAYLQETSYFQAAEDFKKSLHIGTMTLATFDQVCCLLGDAYQSSCDFPQAHDAYNRALKFAPASPYPLQQFISLIRKGYSIDCLLQGSLQVENWPKTESWPGLLANVTSESFKLYLVMLLLTLYRTLNTKPICHEELLAILIHFPKVLELRIIRINELVQLKLDIETLAGDSTSFAPSLPIEKGARRYSPQETIATEAEHGVPLPLEVGVSQSDESDPDMTQNVAREYLTLAFKEILLCSMASMKDMEAANFNAQNRVNSLLKKALYVLCHVIESKGKLVV</sequence>
<evidence type="ECO:0000313" key="4">
    <source>
        <dbReference type="Proteomes" id="UP001176021"/>
    </source>
</evidence>
<keyword evidence="1" id="KW-0802">TPR repeat</keyword>
<dbReference type="CDD" id="cd02511">
    <property type="entry name" value="Beta4Glucosyltransferase"/>
    <property type="match status" value="1"/>
</dbReference>
<dbReference type="PROSITE" id="PS50005">
    <property type="entry name" value="TPR"/>
    <property type="match status" value="1"/>
</dbReference>
<feature type="domain" description="Glycosyltransferase 2-like" evidence="2">
    <location>
        <begin position="8"/>
        <end position="120"/>
    </location>
</feature>
<dbReference type="Gene3D" id="3.90.550.10">
    <property type="entry name" value="Spore Coat Polysaccharide Biosynthesis Protein SpsA, Chain A"/>
    <property type="match status" value="1"/>
</dbReference>
<dbReference type="InterPro" id="IPR001173">
    <property type="entry name" value="Glyco_trans_2-like"/>
</dbReference>
<dbReference type="PANTHER" id="PTHR43630:SF2">
    <property type="entry name" value="GLYCOSYLTRANSFERASE"/>
    <property type="match status" value="1"/>
</dbReference>
<dbReference type="SUPFAM" id="SSF53448">
    <property type="entry name" value="Nucleotide-diphospho-sugar transferases"/>
    <property type="match status" value="1"/>
</dbReference>
<accession>A0ABT8QQB5</accession>
<gene>
    <name evidence="3" type="ORF">M8H41_11805</name>
</gene>
<evidence type="ECO:0000259" key="2">
    <source>
        <dbReference type="Pfam" id="PF00535"/>
    </source>
</evidence>
<organism evidence="3 4">
    <name type="scientific">Desulfosporosinus nitroreducens</name>
    <dbReference type="NCBI Taxonomy" id="2018668"/>
    <lineage>
        <taxon>Bacteria</taxon>
        <taxon>Bacillati</taxon>
        <taxon>Bacillota</taxon>
        <taxon>Clostridia</taxon>
        <taxon>Eubacteriales</taxon>
        <taxon>Desulfitobacteriaceae</taxon>
        <taxon>Desulfosporosinus</taxon>
    </lineage>
</organism>
<dbReference type="Gene3D" id="1.25.40.10">
    <property type="entry name" value="Tetratricopeptide repeat domain"/>
    <property type="match status" value="1"/>
</dbReference>
<dbReference type="GO" id="GO:0016757">
    <property type="term" value="F:glycosyltransferase activity"/>
    <property type="evidence" value="ECO:0007669"/>
    <property type="project" value="UniProtKB-KW"/>
</dbReference>
<dbReference type="EMBL" id="JAMJEV010000009">
    <property type="protein sequence ID" value="MDO0823536.1"/>
    <property type="molecule type" value="Genomic_DNA"/>
</dbReference>
<keyword evidence="3" id="KW-0808">Transferase</keyword>
<evidence type="ECO:0000313" key="3">
    <source>
        <dbReference type="EMBL" id="MDO0823536.1"/>
    </source>
</evidence>
<dbReference type="InterPro" id="IPR011990">
    <property type="entry name" value="TPR-like_helical_dom_sf"/>
</dbReference>
<protein>
    <submittedName>
        <fullName evidence="3">Glycosyltransferase</fullName>
        <ecNumber evidence="3">2.4.-.-</ecNumber>
    </submittedName>
</protein>
<dbReference type="EC" id="2.4.-.-" evidence="3"/>
<reference evidence="3" key="1">
    <citation type="submission" date="2022-05" db="EMBL/GenBank/DDBJ databases">
        <title>Expanded diversity of anoxic marine methylotrophy in a Black Sea sulfate reducing microorganism.</title>
        <authorList>
            <person name="Fischer P.Q."/>
            <person name="Stams A.J.M."/>
            <person name="Villanueva L."/>
            <person name="Sousa D.Z."/>
        </authorList>
    </citation>
    <scope>NUCLEOTIDE SEQUENCE</scope>
    <source>
        <strain evidence="3">P130</strain>
    </source>
</reference>
<dbReference type="RefSeq" id="WP_302048875.1">
    <property type="nucleotide sequence ID" value="NZ_JAMJEV010000009.1"/>
</dbReference>
<keyword evidence="4" id="KW-1185">Reference proteome</keyword>
<dbReference type="PANTHER" id="PTHR43630">
    <property type="entry name" value="POLY-BETA-1,6-N-ACETYL-D-GLUCOSAMINE SYNTHASE"/>
    <property type="match status" value="1"/>
</dbReference>
<dbReference type="Pfam" id="PF00535">
    <property type="entry name" value="Glycos_transf_2"/>
    <property type="match status" value="1"/>
</dbReference>
<dbReference type="Proteomes" id="UP001176021">
    <property type="component" value="Unassembled WGS sequence"/>
</dbReference>
<dbReference type="InterPro" id="IPR029044">
    <property type="entry name" value="Nucleotide-diphossugar_trans"/>
</dbReference>
<name>A0ABT8QQB5_9FIRM</name>
<proteinExistence type="predicted"/>
<dbReference type="SUPFAM" id="SSF48452">
    <property type="entry name" value="TPR-like"/>
    <property type="match status" value="1"/>
</dbReference>
<evidence type="ECO:0000256" key="1">
    <source>
        <dbReference type="PROSITE-ProRule" id="PRU00339"/>
    </source>
</evidence>
<feature type="repeat" description="TPR" evidence="1">
    <location>
        <begin position="313"/>
        <end position="346"/>
    </location>
</feature>
<dbReference type="SMART" id="SM00028">
    <property type="entry name" value="TPR"/>
    <property type="match status" value="4"/>
</dbReference>
<comment type="caution">
    <text evidence="3">The sequence shown here is derived from an EMBL/GenBank/DDBJ whole genome shotgun (WGS) entry which is preliminary data.</text>
</comment>
<dbReference type="InterPro" id="IPR019734">
    <property type="entry name" value="TPR_rpt"/>
</dbReference>
<keyword evidence="3" id="KW-0328">Glycosyltransferase</keyword>